<reference evidence="3 4" key="1">
    <citation type="submission" date="2016-08" db="EMBL/GenBank/DDBJ databases">
        <authorList>
            <person name="Seilhamer J.J."/>
        </authorList>
    </citation>
    <scope>NUCLEOTIDE SEQUENCE [LARGE SCALE GENOMIC DNA]</scope>
    <source>
        <strain evidence="3">M3/6</strain>
    </source>
</reference>
<dbReference type="AlphaFoldDB" id="A0A1R3T0A0"/>
<evidence type="ECO:0000313" key="4">
    <source>
        <dbReference type="Proteomes" id="UP000187464"/>
    </source>
</evidence>
<proteinExistence type="predicted"/>
<dbReference type="EMBL" id="LT605205">
    <property type="protein sequence ID" value="SCD20580.1"/>
    <property type="molecule type" value="Genomic_DNA"/>
</dbReference>
<name>A0A1R3T0A0_9BACT</name>
<evidence type="ECO:0000256" key="2">
    <source>
        <dbReference type="SAM" id="SignalP"/>
    </source>
</evidence>
<feature type="chain" id="PRO_5010369239" evidence="2">
    <location>
        <begin position="23"/>
        <end position="78"/>
    </location>
</feature>
<feature type="region of interest" description="Disordered" evidence="1">
    <location>
        <begin position="24"/>
        <end position="78"/>
    </location>
</feature>
<sequence>MKKLILSTAMLFVLSFTAGVMAQDAKPAKQADKAKTECCKENKDKKEKKEGCCKEGKDAQKGCCGDKKTAGKSKADKK</sequence>
<accession>A0A1R3T0A0</accession>
<keyword evidence="4" id="KW-1185">Reference proteome</keyword>
<evidence type="ECO:0000256" key="1">
    <source>
        <dbReference type="SAM" id="MobiDB-lite"/>
    </source>
</evidence>
<feature type="compositionally biased region" description="Basic and acidic residues" evidence="1">
    <location>
        <begin position="26"/>
        <end position="69"/>
    </location>
</feature>
<dbReference type="Proteomes" id="UP000187464">
    <property type="component" value="Chromosome I"/>
</dbReference>
<dbReference type="RefSeq" id="WP_026327520.1">
    <property type="nucleotide sequence ID" value="NZ_LT605205.1"/>
</dbReference>
<gene>
    <name evidence="3" type="ORF">PSM36_1762</name>
</gene>
<evidence type="ECO:0000313" key="3">
    <source>
        <dbReference type="EMBL" id="SCD20580.1"/>
    </source>
</evidence>
<feature type="signal peptide" evidence="2">
    <location>
        <begin position="1"/>
        <end position="22"/>
    </location>
</feature>
<organism evidence="3 4">
    <name type="scientific">Proteiniphilum saccharofermentans</name>
    <dbReference type="NCBI Taxonomy" id="1642647"/>
    <lineage>
        <taxon>Bacteria</taxon>
        <taxon>Pseudomonadati</taxon>
        <taxon>Bacteroidota</taxon>
        <taxon>Bacteroidia</taxon>
        <taxon>Bacteroidales</taxon>
        <taxon>Dysgonomonadaceae</taxon>
        <taxon>Proteiniphilum</taxon>
    </lineage>
</organism>
<keyword evidence="2" id="KW-0732">Signal</keyword>
<dbReference type="KEGG" id="psac:PSM36_1762"/>
<protein>
    <submittedName>
        <fullName evidence="3">Putative secreted protein</fullName>
    </submittedName>
</protein>